<keyword evidence="2 4" id="KW-0808">Transferase</keyword>
<name>A0A7D7XWY6_9MOLU</name>
<evidence type="ECO:0000256" key="1">
    <source>
        <dbReference type="ARBA" id="ARBA00022603"/>
    </source>
</evidence>
<evidence type="ECO:0000313" key="5">
    <source>
        <dbReference type="Proteomes" id="UP000514704"/>
    </source>
</evidence>
<dbReference type="Gene3D" id="3.40.50.150">
    <property type="entry name" value="Vaccinia Virus protein VP39"/>
    <property type="match status" value="1"/>
</dbReference>
<dbReference type="EMBL" id="CP059674">
    <property type="protein sequence ID" value="QMT98633.1"/>
    <property type="molecule type" value="Genomic_DNA"/>
</dbReference>
<keyword evidence="3" id="KW-0949">S-adenosyl-L-methionine</keyword>
<dbReference type="Proteomes" id="UP000514704">
    <property type="component" value="Chromosome"/>
</dbReference>
<dbReference type="KEGG" id="mtuy:H3143_00555"/>
<proteinExistence type="predicted"/>
<keyword evidence="1 4" id="KW-0489">Methyltransferase</keyword>
<keyword evidence="5" id="KW-1185">Reference proteome</keyword>
<dbReference type="InterPro" id="IPR002935">
    <property type="entry name" value="SAM_O-MeTrfase"/>
</dbReference>
<dbReference type="AlphaFoldDB" id="A0A7D7XWY6"/>
<gene>
    <name evidence="4" type="ORF">H3143_00555</name>
</gene>
<evidence type="ECO:0000256" key="2">
    <source>
        <dbReference type="ARBA" id="ARBA00022679"/>
    </source>
</evidence>
<accession>A0A7D7XWY6</accession>
<dbReference type="InterPro" id="IPR029063">
    <property type="entry name" value="SAM-dependent_MTases_sf"/>
</dbReference>
<reference evidence="4 5" key="1">
    <citation type="journal article" date="2017" name="Int. J. Syst. Evol. Microbiol.">
        <title>Mycoplasma tullyi sp. nov., isolated from penguins of the genus Spheniscus.</title>
        <authorList>
            <person name="Yavari C.A."/>
            <person name="Ramirez A.S."/>
            <person name="Nicholas R.A.J."/>
            <person name="Radford A.D."/>
            <person name="Darby A.C."/>
            <person name="Bradbury J.M."/>
        </authorList>
    </citation>
    <scope>NUCLEOTIDE SEQUENCE [LARGE SCALE GENOMIC DNA]</scope>
    <source>
        <strain evidence="4 5">56A97T</strain>
    </source>
</reference>
<sequence>MMMNDILNKFKQLNLELKIPIMRDDNLVNLVDKLSRNKINRLLEIGTGIGFSSMYLSSHLPDLEIDTLEKDVERYKIAKEWLANFSKINCILGDCYEFIPQKKYQAIILDGPKAKQIELFNKYINYLLPNGVMIIDNYFLKNIKPNNKLYQKNLEWQNFVQDLGNKQFNIEIDQSGDGVVYVFSKPSTIA</sequence>
<protein>
    <submittedName>
        <fullName evidence="4">Methyltransferase</fullName>
    </submittedName>
</protein>
<dbReference type="GO" id="GO:0032259">
    <property type="term" value="P:methylation"/>
    <property type="evidence" value="ECO:0007669"/>
    <property type="project" value="UniProtKB-KW"/>
</dbReference>
<dbReference type="GO" id="GO:0008171">
    <property type="term" value="F:O-methyltransferase activity"/>
    <property type="evidence" value="ECO:0007669"/>
    <property type="project" value="InterPro"/>
</dbReference>
<dbReference type="CDD" id="cd02440">
    <property type="entry name" value="AdoMet_MTases"/>
    <property type="match status" value="1"/>
</dbReference>
<evidence type="ECO:0000313" key="4">
    <source>
        <dbReference type="EMBL" id="QMT98633.1"/>
    </source>
</evidence>
<organism evidence="4 5">
    <name type="scientific">Mycoplasma tullyi</name>
    <dbReference type="NCBI Taxonomy" id="1612150"/>
    <lineage>
        <taxon>Bacteria</taxon>
        <taxon>Bacillati</taxon>
        <taxon>Mycoplasmatota</taxon>
        <taxon>Mollicutes</taxon>
        <taxon>Mycoplasmataceae</taxon>
        <taxon>Mycoplasma</taxon>
    </lineage>
</organism>
<dbReference type="Pfam" id="PF01596">
    <property type="entry name" value="Methyltransf_3"/>
    <property type="match status" value="1"/>
</dbReference>
<evidence type="ECO:0000256" key="3">
    <source>
        <dbReference type="ARBA" id="ARBA00022691"/>
    </source>
</evidence>
<dbReference type="SUPFAM" id="SSF53335">
    <property type="entry name" value="S-adenosyl-L-methionine-dependent methyltransferases"/>
    <property type="match status" value="1"/>
</dbReference>